<organism evidence="1 2">
    <name type="scientific">Orbilia brochopaga</name>
    <dbReference type="NCBI Taxonomy" id="3140254"/>
    <lineage>
        <taxon>Eukaryota</taxon>
        <taxon>Fungi</taxon>
        <taxon>Dikarya</taxon>
        <taxon>Ascomycota</taxon>
        <taxon>Pezizomycotina</taxon>
        <taxon>Orbiliomycetes</taxon>
        <taxon>Orbiliales</taxon>
        <taxon>Orbiliaceae</taxon>
        <taxon>Orbilia</taxon>
    </lineage>
</organism>
<accession>A0AAV9UA59</accession>
<dbReference type="AlphaFoldDB" id="A0AAV9UA59"/>
<keyword evidence="2" id="KW-1185">Reference proteome</keyword>
<proteinExistence type="predicted"/>
<name>A0AAV9UA59_9PEZI</name>
<comment type="caution">
    <text evidence="1">The sequence shown here is derived from an EMBL/GenBank/DDBJ whole genome shotgun (WGS) entry which is preliminary data.</text>
</comment>
<gene>
    <name evidence="1" type="ORF">TWF696_001760</name>
</gene>
<sequence length="463" mass="51192">MASNALSSDEPSVGTRGGRFLIVFGGGTDDYSMACNFAGSSRFRDDNTAEVEAITSFDITAFLDNGPLLFGWRKVWTREDAAIPDHQFYQVIPEAQLKATVLAFLKREVHRDSVTTPITIVLCCHGHDDGAVQLGCNPRVAQKLFFDNLLPYLDRLASKVVVNIIKCACGSGVWMSSMSNTTHGRVISHAASQANQLAFGHRSVSSKDRSGCFDAAVVNAILASGETLVYLDDVRRNTLAPPIPYPNGSEPAYTLRPVPDSSLPTEQSFFTRLASPQWVTAPVRWASRASRATRATGRLLGYTSRSDNPTFCAIREIFNSYTANCLAQPEYRLHSVCESYIIYNNLTQAKEAELVYTLNTRREMQRSVIAIARRAIETGIIPAAVFSAGMDFITIPDPVYTNLLLLRRFIPILRATHVDKETAFEGEEFLAYHTGRQGENSLLSMDNALPVRIEEFDEKLLAK</sequence>
<dbReference type="EMBL" id="JAVHNQ010000011">
    <property type="protein sequence ID" value="KAK6336197.1"/>
    <property type="molecule type" value="Genomic_DNA"/>
</dbReference>
<dbReference type="Proteomes" id="UP001375240">
    <property type="component" value="Unassembled WGS sequence"/>
</dbReference>
<evidence type="ECO:0000313" key="2">
    <source>
        <dbReference type="Proteomes" id="UP001375240"/>
    </source>
</evidence>
<protein>
    <submittedName>
        <fullName evidence="1">Uncharacterized protein</fullName>
    </submittedName>
</protein>
<reference evidence="1 2" key="1">
    <citation type="submission" date="2019-10" db="EMBL/GenBank/DDBJ databases">
        <authorList>
            <person name="Palmer J.M."/>
        </authorList>
    </citation>
    <scope>NUCLEOTIDE SEQUENCE [LARGE SCALE GENOMIC DNA]</scope>
    <source>
        <strain evidence="1 2">TWF696</strain>
    </source>
</reference>
<evidence type="ECO:0000313" key="1">
    <source>
        <dbReference type="EMBL" id="KAK6336197.1"/>
    </source>
</evidence>